<protein>
    <submittedName>
        <fullName evidence="1">Uncharacterized protein</fullName>
    </submittedName>
</protein>
<keyword evidence="2" id="KW-1185">Reference proteome</keyword>
<dbReference type="Proteomes" id="UP001430953">
    <property type="component" value="Unassembled WGS sequence"/>
</dbReference>
<reference evidence="1 2" key="1">
    <citation type="submission" date="2023-03" db="EMBL/GenBank/DDBJ databases">
        <title>High recombination rates correlate with genetic variation in Cardiocondyla obscurior ants.</title>
        <authorList>
            <person name="Errbii M."/>
        </authorList>
    </citation>
    <scope>NUCLEOTIDE SEQUENCE [LARGE SCALE GENOMIC DNA]</scope>
    <source>
        <strain evidence="1">Alpha-2009</strain>
        <tissue evidence="1">Whole body</tissue>
    </source>
</reference>
<sequence length="58" mass="6924">MNQLFVRTSCRRVLQIVREVGLKICNVVSRKEFESESRLISSRFRQLDDNLRGLFRSH</sequence>
<evidence type="ECO:0000313" key="2">
    <source>
        <dbReference type="Proteomes" id="UP001430953"/>
    </source>
</evidence>
<name>A0AAW2FQB4_9HYME</name>
<proteinExistence type="predicted"/>
<organism evidence="1 2">
    <name type="scientific">Cardiocondyla obscurior</name>
    <dbReference type="NCBI Taxonomy" id="286306"/>
    <lineage>
        <taxon>Eukaryota</taxon>
        <taxon>Metazoa</taxon>
        <taxon>Ecdysozoa</taxon>
        <taxon>Arthropoda</taxon>
        <taxon>Hexapoda</taxon>
        <taxon>Insecta</taxon>
        <taxon>Pterygota</taxon>
        <taxon>Neoptera</taxon>
        <taxon>Endopterygota</taxon>
        <taxon>Hymenoptera</taxon>
        <taxon>Apocrita</taxon>
        <taxon>Aculeata</taxon>
        <taxon>Formicoidea</taxon>
        <taxon>Formicidae</taxon>
        <taxon>Myrmicinae</taxon>
        <taxon>Cardiocondyla</taxon>
    </lineage>
</organism>
<gene>
    <name evidence="1" type="ORF">PUN28_010078</name>
</gene>
<comment type="caution">
    <text evidence="1">The sequence shown here is derived from an EMBL/GenBank/DDBJ whole genome shotgun (WGS) entry which is preliminary data.</text>
</comment>
<evidence type="ECO:0000313" key="1">
    <source>
        <dbReference type="EMBL" id="KAL0116951.1"/>
    </source>
</evidence>
<dbReference type="AlphaFoldDB" id="A0AAW2FQB4"/>
<accession>A0AAW2FQB4</accession>
<dbReference type="EMBL" id="JADYXP020000009">
    <property type="protein sequence ID" value="KAL0116951.1"/>
    <property type="molecule type" value="Genomic_DNA"/>
</dbReference>